<feature type="transmembrane region" description="Helical" evidence="7">
    <location>
        <begin position="439"/>
        <end position="459"/>
    </location>
</feature>
<evidence type="ECO:0000256" key="4">
    <source>
        <dbReference type="ARBA" id="ARBA00022692"/>
    </source>
</evidence>
<reference evidence="9" key="1">
    <citation type="submission" date="2017-09" db="EMBL/GenBank/DDBJ databases">
        <title>FDA dAtabase for Regulatory Grade micrObial Sequences (FDA-ARGOS): Supporting development and validation of Infectious Disease Dx tests.</title>
        <authorList>
            <person name="Goldberg B."/>
            <person name="Campos J."/>
            <person name="Tallon L."/>
            <person name="Sadzewicz L."/>
            <person name="Ott S."/>
            <person name="Zhao X."/>
            <person name="Nagaraj S."/>
            <person name="Vavikolanu K."/>
            <person name="Aluvathingal J."/>
            <person name="Nadendla S."/>
            <person name="Geyer C."/>
            <person name="Sichtig H."/>
        </authorList>
    </citation>
    <scope>NUCLEOTIDE SEQUENCE [LARGE SCALE GENOMIC DNA]</scope>
    <source>
        <strain evidence="9">FDAARGOS_370</strain>
    </source>
</reference>
<evidence type="ECO:0000256" key="5">
    <source>
        <dbReference type="ARBA" id="ARBA00022989"/>
    </source>
</evidence>
<keyword evidence="4 7" id="KW-0812">Transmembrane</keyword>
<evidence type="ECO:0000256" key="2">
    <source>
        <dbReference type="ARBA" id="ARBA00022448"/>
    </source>
</evidence>
<feature type="transmembrane region" description="Helical" evidence="7">
    <location>
        <begin position="47"/>
        <end position="65"/>
    </location>
</feature>
<keyword evidence="2" id="KW-0813">Transport</keyword>
<evidence type="ECO:0000313" key="9">
    <source>
        <dbReference type="Proteomes" id="UP000219788"/>
    </source>
</evidence>
<sequence>MGLQLAGWRQSPWGRATAGQWRYALRNTLAMCLALWIAFALNLDEPYWAFTSAAVVSFPTIGGVISKSLGRIAGSLLGAGAAMVIAGQCLNDPWLFTFFISAWIGWCTYVANHHRNNVSYAFALAGYTTAIIAFACVNSGDSQQIFDIAQARVCEVITGLLCGAVMMMILPNDTDGSNLLSALQRMHHRLMAHAAMLWAPQTEEDLRVAHEGVIRQILTLDLLRIQAFWSHYHFRRHNPLLNTLLHQQLRMTSAIAGIRRMQQNWPDAPPGVAEVLAQIVACLSQPGEDAYQTARLLAPLYAETSERVRLQAFSQRVQYFVQLYLHSERWLRYLAQTPQDGKTHGFPPAPTTPSLTHYTDSIEAAYNGLRTGCALLVGCGFWILTQWDSGASALAIAAVTCVLYSSVSSPLSSLMTLFKAMIMLSIFCFLLKFGLMIQIASFWLFCALLAPILLTMQLLKLQSARHAALWGQVIVFMGSFLAVTNPPQYDYASFVNGTIAKIVGVLLAALAFQLLHPSSDRRKSRRIIRAMRRDFIEQLSAQPRHSEAQYESLIYHRMSQLTQSSDRLAHHWLLRWGTVLLNCSHIVWQLRGWERHADPLERVRDRCLRYLRGIVNEQGVRQERLSQTLAQLSLMSHALAGHPDPSARELAGVIWRLCCALTPLREAIADEA</sequence>
<keyword evidence="5 7" id="KW-1133">Transmembrane helix</keyword>
<dbReference type="OrthoDB" id="9807111at2"/>
<feature type="transmembrane region" description="Helical" evidence="7">
    <location>
        <begin position="491"/>
        <end position="515"/>
    </location>
</feature>
<dbReference type="STRING" id="636.AAW15_11840"/>
<feature type="transmembrane region" description="Helical" evidence="7">
    <location>
        <begin position="21"/>
        <end position="41"/>
    </location>
</feature>
<dbReference type="AlphaFoldDB" id="A0A2A7U4S6"/>
<name>A0A2A7U4S6_EDWTA</name>
<keyword evidence="3" id="KW-1003">Cell membrane</keyword>
<dbReference type="Proteomes" id="UP000219788">
    <property type="component" value="Unassembled WGS sequence"/>
</dbReference>
<protein>
    <submittedName>
        <fullName evidence="8">Fusaric acid resistance protein</fullName>
    </submittedName>
</protein>
<dbReference type="PANTHER" id="PTHR30509:SF9">
    <property type="entry name" value="MULTIDRUG RESISTANCE PROTEIN MDTO"/>
    <property type="match status" value="1"/>
</dbReference>
<proteinExistence type="predicted"/>
<feature type="transmembrane region" description="Helical" evidence="7">
    <location>
        <begin position="118"/>
        <end position="137"/>
    </location>
</feature>
<dbReference type="Pfam" id="PF04632">
    <property type="entry name" value="FUSC"/>
    <property type="match status" value="1"/>
</dbReference>
<feature type="transmembrane region" description="Helical" evidence="7">
    <location>
        <begin position="466"/>
        <end position="485"/>
    </location>
</feature>
<keyword evidence="6 7" id="KW-0472">Membrane</keyword>
<comment type="caution">
    <text evidence="8">The sequence shown here is derived from an EMBL/GenBank/DDBJ whole genome shotgun (WGS) entry which is preliminary data.</text>
</comment>
<evidence type="ECO:0000256" key="1">
    <source>
        <dbReference type="ARBA" id="ARBA00004651"/>
    </source>
</evidence>
<dbReference type="GO" id="GO:0022857">
    <property type="term" value="F:transmembrane transporter activity"/>
    <property type="evidence" value="ECO:0007669"/>
    <property type="project" value="InterPro"/>
</dbReference>
<accession>A0A2A7U4S6</accession>
<evidence type="ECO:0000256" key="3">
    <source>
        <dbReference type="ARBA" id="ARBA00022475"/>
    </source>
</evidence>
<dbReference type="GO" id="GO:0005886">
    <property type="term" value="C:plasma membrane"/>
    <property type="evidence" value="ECO:0007669"/>
    <property type="project" value="UniProtKB-SubCell"/>
</dbReference>
<evidence type="ECO:0000256" key="7">
    <source>
        <dbReference type="SAM" id="Phobius"/>
    </source>
</evidence>
<feature type="transmembrane region" description="Helical" evidence="7">
    <location>
        <begin position="72"/>
        <end position="88"/>
    </location>
</feature>
<organism evidence="8 9">
    <name type="scientific">Edwardsiella tarda</name>
    <dbReference type="NCBI Taxonomy" id="636"/>
    <lineage>
        <taxon>Bacteria</taxon>
        <taxon>Pseudomonadati</taxon>
        <taxon>Pseudomonadota</taxon>
        <taxon>Gammaproteobacteria</taxon>
        <taxon>Enterobacterales</taxon>
        <taxon>Hafniaceae</taxon>
        <taxon>Edwardsiella</taxon>
    </lineage>
</organism>
<evidence type="ECO:0000256" key="6">
    <source>
        <dbReference type="ARBA" id="ARBA00023136"/>
    </source>
</evidence>
<gene>
    <name evidence="8" type="ORF">CRM76_16495</name>
</gene>
<dbReference type="InterPro" id="IPR006726">
    <property type="entry name" value="PHBA_efflux_AaeB/fusaric-R"/>
</dbReference>
<evidence type="ECO:0000313" key="8">
    <source>
        <dbReference type="EMBL" id="PEH73412.1"/>
    </source>
</evidence>
<feature type="transmembrane region" description="Helical" evidence="7">
    <location>
        <begin position="149"/>
        <end position="170"/>
    </location>
</feature>
<dbReference type="PANTHER" id="PTHR30509">
    <property type="entry name" value="P-HYDROXYBENZOIC ACID EFFLUX PUMP SUBUNIT-RELATED"/>
    <property type="match status" value="1"/>
</dbReference>
<dbReference type="EMBL" id="PDDV01000013">
    <property type="protein sequence ID" value="PEH73412.1"/>
    <property type="molecule type" value="Genomic_DNA"/>
</dbReference>
<comment type="subcellular location">
    <subcellularLocation>
        <location evidence="1">Cell membrane</location>
        <topology evidence="1">Multi-pass membrane protein</topology>
    </subcellularLocation>
</comment>
<dbReference type="RefSeq" id="WP_098143377.1">
    <property type="nucleotide sequence ID" value="NZ_PDDV01000013.1"/>
</dbReference>